<dbReference type="SUPFAM" id="SSF51735">
    <property type="entry name" value="NAD(P)-binding Rossmann-fold domains"/>
    <property type="match status" value="1"/>
</dbReference>
<comment type="similarity">
    <text evidence="1 3">Belongs to the short-chain dehydrogenases/reductases (SDR) family.</text>
</comment>
<name>A0ABM9LRK1_9MYCO</name>
<evidence type="ECO:0000256" key="2">
    <source>
        <dbReference type="ARBA" id="ARBA00023002"/>
    </source>
</evidence>
<keyword evidence="2" id="KW-0560">Oxidoreductase</keyword>
<dbReference type="Pfam" id="PF00106">
    <property type="entry name" value="adh_short"/>
    <property type="match status" value="1"/>
</dbReference>
<dbReference type="SMART" id="SM00822">
    <property type="entry name" value="PKS_KR"/>
    <property type="match status" value="1"/>
</dbReference>
<dbReference type="PANTHER" id="PTHR43391:SF82">
    <property type="entry name" value="OXIDOREDUCTASE SADH-RELATED"/>
    <property type="match status" value="1"/>
</dbReference>
<dbReference type="PROSITE" id="PS00061">
    <property type="entry name" value="ADH_SHORT"/>
    <property type="match status" value="1"/>
</dbReference>
<keyword evidence="6" id="KW-1185">Reference proteome</keyword>
<dbReference type="InterPro" id="IPR002347">
    <property type="entry name" value="SDR_fam"/>
</dbReference>
<dbReference type="Gene3D" id="3.40.50.720">
    <property type="entry name" value="NAD(P)-binding Rossmann-like Domain"/>
    <property type="match status" value="1"/>
</dbReference>
<dbReference type="InterPro" id="IPR020904">
    <property type="entry name" value="Sc_DH/Rdtase_CS"/>
</dbReference>
<dbReference type="EMBL" id="OY726397">
    <property type="protein sequence ID" value="CAJ1503505.1"/>
    <property type="molecule type" value="Genomic_DNA"/>
</dbReference>
<gene>
    <name evidence="5" type="ORF">MU0053_002452</name>
</gene>
<dbReference type="Proteomes" id="UP001190465">
    <property type="component" value="Chromosome"/>
</dbReference>
<evidence type="ECO:0000313" key="5">
    <source>
        <dbReference type="EMBL" id="CAJ1503505.1"/>
    </source>
</evidence>
<evidence type="ECO:0000259" key="4">
    <source>
        <dbReference type="SMART" id="SM00822"/>
    </source>
</evidence>
<organism evidence="5 6">
    <name type="scientific">[Mycobacterium] burgundiense</name>
    <dbReference type="NCBI Taxonomy" id="3064286"/>
    <lineage>
        <taxon>Bacteria</taxon>
        <taxon>Bacillati</taxon>
        <taxon>Actinomycetota</taxon>
        <taxon>Actinomycetes</taxon>
        <taxon>Mycobacteriales</taxon>
        <taxon>Mycobacteriaceae</taxon>
        <taxon>Mycolicibacterium</taxon>
    </lineage>
</organism>
<dbReference type="PRINTS" id="PR00080">
    <property type="entry name" value="SDRFAMILY"/>
</dbReference>
<dbReference type="InterPro" id="IPR036291">
    <property type="entry name" value="NAD(P)-bd_dom_sf"/>
</dbReference>
<dbReference type="CDD" id="cd05233">
    <property type="entry name" value="SDR_c"/>
    <property type="match status" value="1"/>
</dbReference>
<reference evidence="5 6" key="1">
    <citation type="submission" date="2023-08" db="EMBL/GenBank/DDBJ databases">
        <authorList>
            <person name="Folkvardsen B D."/>
            <person name="Norman A."/>
        </authorList>
    </citation>
    <scope>NUCLEOTIDE SEQUENCE [LARGE SCALE GENOMIC DNA]</scope>
    <source>
        <strain evidence="5 6">Mu0053</strain>
    </source>
</reference>
<evidence type="ECO:0000256" key="3">
    <source>
        <dbReference type="RuleBase" id="RU000363"/>
    </source>
</evidence>
<proteinExistence type="inferred from homology"/>
<dbReference type="InterPro" id="IPR057326">
    <property type="entry name" value="KR_dom"/>
</dbReference>
<feature type="domain" description="Ketoreductase" evidence="4">
    <location>
        <begin position="7"/>
        <end position="193"/>
    </location>
</feature>
<evidence type="ECO:0000313" key="6">
    <source>
        <dbReference type="Proteomes" id="UP001190465"/>
    </source>
</evidence>
<dbReference type="PRINTS" id="PR00081">
    <property type="entry name" value="GDHRDH"/>
</dbReference>
<accession>A0ABM9LRK1</accession>
<dbReference type="PANTHER" id="PTHR43391">
    <property type="entry name" value="RETINOL DEHYDROGENASE-RELATED"/>
    <property type="match status" value="1"/>
</dbReference>
<protein>
    <submittedName>
        <fullName evidence="5">SDR family NAD(P)-dependent oxidoreductase</fullName>
    </submittedName>
</protein>
<sequence length="283" mass="29272">MNGFAGKVAVVTGAGSGIGRALALELARSGAKLAISDIDLEGLAVTEEQVKALGAQLRSDRLDVSDRAAVLAYADAVRDHFGAVNQVYNNAGIAFGGDIASAEFTDFERVLDVNLWGVVNGTKAFLPHLVASGDGHVVNISSAFGLCAAAGQGAYVSAKFAVRGFTETLRQEMVLAGNGVKVTLVHPGGVKTGLARNSTGVPGFDKATSIEVFDKAAMTSPQQAASAILAGVRRNKARVLVGLDARALDLLVRLTGPGYLRLFTAFTAFRVRGLARAAARDST</sequence>
<evidence type="ECO:0000256" key="1">
    <source>
        <dbReference type="ARBA" id="ARBA00006484"/>
    </source>
</evidence>
<dbReference type="RefSeq" id="WP_308482583.1">
    <property type="nucleotide sequence ID" value="NZ_OY726397.1"/>
</dbReference>